<dbReference type="GO" id="GO:0006412">
    <property type="term" value="P:translation"/>
    <property type="evidence" value="ECO:0007669"/>
    <property type="project" value="InterPro"/>
</dbReference>
<dbReference type="InterPro" id="IPR036899">
    <property type="entry name" value="Ribosomal_uL13_sf"/>
</dbReference>
<dbReference type="GO" id="GO:0017148">
    <property type="term" value="P:negative regulation of translation"/>
    <property type="evidence" value="ECO:0007669"/>
    <property type="project" value="TreeGrafter"/>
</dbReference>
<dbReference type="GO" id="GO:0003729">
    <property type="term" value="F:mRNA binding"/>
    <property type="evidence" value="ECO:0007669"/>
    <property type="project" value="TreeGrafter"/>
</dbReference>
<dbReference type="GO" id="GO:0022625">
    <property type="term" value="C:cytosolic large ribosomal subunit"/>
    <property type="evidence" value="ECO:0007669"/>
    <property type="project" value="TreeGrafter"/>
</dbReference>
<dbReference type="AlphaFoldDB" id="A0A3G3MHA7"/>
<keyword evidence="2 4" id="KW-0689">Ribosomal protein</keyword>
<dbReference type="PANTHER" id="PTHR11545:SF2">
    <property type="entry name" value="LARGE RIBOSOMAL SUBUNIT PROTEIN UL13M"/>
    <property type="match status" value="1"/>
</dbReference>
<evidence type="ECO:0000256" key="4">
    <source>
        <dbReference type="RuleBase" id="RU003877"/>
    </source>
</evidence>
<geneLocation type="plastid" evidence="5"/>
<sequence>MNKTYIPTQKPETTWYIINAKNQTLGRLSTEIATTLRGKNIPTYMPHYLHTSYIIVINAEYIIVTGAKNEQKMYKRHSGRPGSLKIETFKELHKRLPNRILEKAVKGMLPKGALGRRLFTHLKVYCGPNHPHNAQNPKTLLINTLNKNND</sequence>
<dbReference type="PANTHER" id="PTHR11545">
    <property type="entry name" value="RIBOSOMAL PROTEIN L13"/>
    <property type="match status" value="1"/>
</dbReference>
<comment type="similarity">
    <text evidence="1 4">Belongs to the universal ribosomal protein uL13 family.</text>
</comment>
<evidence type="ECO:0000256" key="2">
    <source>
        <dbReference type="ARBA" id="ARBA00022980"/>
    </source>
</evidence>
<dbReference type="PROSITE" id="PS00783">
    <property type="entry name" value="RIBOSOMAL_L13"/>
    <property type="match status" value="1"/>
</dbReference>
<dbReference type="CDD" id="cd00392">
    <property type="entry name" value="Ribosomal_L13"/>
    <property type="match status" value="1"/>
</dbReference>
<name>A0A3G3MHA7_9FLOR</name>
<evidence type="ECO:0000313" key="5">
    <source>
        <dbReference type="EMBL" id="AYR06216.1"/>
    </source>
</evidence>
<dbReference type="InterPro" id="IPR005823">
    <property type="entry name" value="Ribosomal_uL13_bac-type"/>
</dbReference>
<dbReference type="InterPro" id="IPR005822">
    <property type="entry name" value="Ribosomal_uL13"/>
</dbReference>
<dbReference type="SUPFAM" id="SSF52161">
    <property type="entry name" value="Ribosomal protein L13"/>
    <property type="match status" value="1"/>
</dbReference>
<dbReference type="InterPro" id="IPR023563">
    <property type="entry name" value="Ribosomal_uL13_CS"/>
</dbReference>
<evidence type="ECO:0000256" key="1">
    <source>
        <dbReference type="ARBA" id="ARBA00006227"/>
    </source>
</evidence>
<dbReference type="PIRSF" id="PIRSF002181">
    <property type="entry name" value="Ribosomal_L13"/>
    <property type="match status" value="1"/>
</dbReference>
<gene>
    <name evidence="5" type="primary">rpl13</name>
</gene>
<dbReference type="HAMAP" id="MF_01366">
    <property type="entry name" value="Ribosomal_uL13"/>
    <property type="match status" value="1"/>
</dbReference>
<dbReference type="NCBIfam" id="TIGR01066">
    <property type="entry name" value="rplM_bact"/>
    <property type="match status" value="1"/>
</dbReference>
<proteinExistence type="inferred from homology"/>
<keyword evidence="5" id="KW-0934">Plastid</keyword>
<dbReference type="Pfam" id="PF00572">
    <property type="entry name" value="Ribosomal_L13"/>
    <property type="match status" value="1"/>
</dbReference>
<dbReference type="Gene3D" id="3.90.1180.10">
    <property type="entry name" value="Ribosomal protein L13"/>
    <property type="match status" value="1"/>
</dbReference>
<dbReference type="EMBL" id="MH281629">
    <property type="protein sequence ID" value="AYR06216.1"/>
    <property type="molecule type" value="Genomic_DNA"/>
</dbReference>
<accession>A0A3G3MHA7</accession>
<evidence type="ECO:0000256" key="3">
    <source>
        <dbReference type="ARBA" id="ARBA00023274"/>
    </source>
</evidence>
<keyword evidence="3 4" id="KW-0687">Ribonucleoprotein</keyword>
<protein>
    <submittedName>
        <fullName evidence="5">Ribosomal protein L13</fullName>
    </submittedName>
</protein>
<organism evidence="5">
    <name type="scientific">Renouxia sp</name>
    <dbReference type="NCBI Taxonomy" id="2485823"/>
    <lineage>
        <taxon>Eukaryota</taxon>
        <taxon>Rhodophyta</taxon>
        <taxon>Florideophyceae</taxon>
        <taxon>Corallinophycidae</taxon>
        <taxon>Rhodogorgonales</taxon>
        <taxon>Rhodogorgonaceae</taxon>
        <taxon>Renouxia</taxon>
    </lineage>
</organism>
<reference evidence="5" key="1">
    <citation type="journal article" date="2018" name="Genome Biol. Evol.">
        <title>Mitochondrial and Plastid Genomes from Coralline Red Algae Provide Insights into the Incongruent Evolutionary Histories of Organelles.</title>
        <authorList>
            <person name="Lee J."/>
            <person name="Song H.J."/>
            <person name="In Park S."/>
            <person name="Lee Y.M."/>
            <person name="Jeong S.Y."/>
            <person name="Oh Cho T."/>
            <person name="Kim J.H."/>
            <person name="Choi H.G."/>
            <person name="Choi C.G."/>
            <person name="Nelson W.A."/>
            <person name="Fredericq S."/>
            <person name="Bhattacharya D."/>
            <person name="Su Yoon H."/>
        </authorList>
    </citation>
    <scope>NUCLEOTIDE SEQUENCE</scope>
</reference>
<dbReference type="GO" id="GO:0003735">
    <property type="term" value="F:structural constituent of ribosome"/>
    <property type="evidence" value="ECO:0007669"/>
    <property type="project" value="InterPro"/>
</dbReference>